<dbReference type="PANTHER" id="PTHR42648">
    <property type="entry name" value="TRANSPOSASE, PUTATIVE-RELATED"/>
    <property type="match status" value="1"/>
</dbReference>
<feature type="non-terminal residue" evidence="2">
    <location>
        <position position="1"/>
    </location>
</feature>
<dbReference type="Gene3D" id="3.30.420.10">
    <property type="entry name" value="Ribonuclease H-like superfamily/Ribonuclease H"/>
    <property type="match status" value="1"/>
</dbReference>
<dbReference type="GO" id="GO:0003676">
    <property type="term" value="F:nucleic acid binding"/>
    <property type="evidence" value="ECO:0007669"/>
    <property type="project" value="InterPro"/>
</dbReference>
<organism evidence="2">
    <name type="scientific">Sesamum radiatum</name>
    <name type="common">Black benniseed</name>
    <dbReference type="NCBI Taxonomy" id="300843"/>
    <lineage>
        <taxon>Eukaryota</taxon>
        <taxon>Viridiplantae</taxon>
        <taxon>Streptophyta</taxon>
        <taxon>Embryophyta</taxon>
        <taxon>Tracheophyta</taxon>
        <taxon>Spermatophyta</taxon>
        <taxon>Magnoliopsida</taxon>
        <taxon>eudicotyledons</taxon>
        <taxon>Gunneridae</taxon>
        <taxon>Pentapetalae</taxon>
        <taxon>asterids</taxon>
        <taxon>lamiids</taxon>
        <taxon>Lamiales</taxon>
        <taxon>Pedaliaceae</taxon>
        <taxon>Sesamum</taxon>
    </lineage>
</organism>
<name>A0AAW2MFX5_SESRA</name>
<evidence type="ECO:0000313" key="2">
    <source>
        <dbReference type="EMBL" id="KAL0329288.1"/>
    </source>
</evidence>
<gene>
    <name evidence="2" type="ORF">Sradi_4915500</name>
</gene>
<dbReference type="SUPFAM" id="SSF53098">
    <property type="entry name" value="Ribonuclease H-like"/>
    <property type="match status" value="1"/>
</dbReference>
<protein>
    <submittedName>
        <fullName evidence="2">Retrovirus-related Pol polyprotein from transposon TNT 1-94</fullName>
    </submittedName>
</protein>
<comment type="caution">
    <text evidence="2">The sequence shown here is derived from an EMBL/GenBank/DDBJ whole genome shotgun (WGS) entry which is preliminary data.</text>
</comment>
<dbReference type="InterPro" id="IPR036397">
    <property type="entry name" value="RNaseH_sf"/>
</dbReference>
<dbReference type="GO" id="GO:0015074">
    <property type="term" value="P:DNA integration"/>
    <property type="evidence" value="ECO:0007669"/>
    <property type="project" value="InterPro"/>
</dbReference>
<dbReference type="PROSITE" id="PS50994">
    <property type="entry name" value="INTEGRASE"/>
    <property type="match status" value="1"/>
</dbReference>
<dbReference type="InterPro" id="IPR012337">
    <property type="entry name" value="RNaseH-like_sf"/>
</dbReference>
<proteinExistence type="predicted"/>
<sequence>WIETQSSRKMLALRYDNGKEYTSNQFNNFCEEAGVEHQLTALYTPQQNGVRERKNRTIMEIAKYLMFEKNLPKEY</sequence>
<dbReference type="InterPro" id="IPR001584">
    <property type="entry name" value="Integrase_cat-core"/>
</dbReference>
<dbReference type="PANTHER" id="PTHR42648:SF18">
    <property type="entry name" value="RETROTRANSPOSON, UNCLASSIFIED-LIKE PROTEIN"/>
    <property type="match status" value="1"/>
</dbReference>
<accession>A0AAW2MFX5</accession>
<reference evidence="2" key="2">
    <citation type="journal article" date="2024" name="Plant">
        <title>Genomic evolution and insights into agronomic trait innovations of Sesamum species.</title>
        <authorList>
            <person name="Miao H."/>
            <person name="Wang L."/>
            <person name="Qu L."/>
            <person name="Liu H."/>
            <person name="Sun Y."/>
            <person name="Le M."/>
            <person name="Wang Q."/>
            <person name="Wei S."/>
            <person name="Zheng Y."/>
            <person name="Lin W."/>
            <person name="Duan Y."/>
            <person name="Cao H."/>
            <person name="Xiong S."/>
            <person name="Wang X."/>
            <person name="Wei L."/>
            <person name="Li C."/>
            <person name="Ma Q."/>
            <person name="Ju M."/>
            <person name="Zhao R."/>
            <person name="Li G."/>
            <person name="Mu C."/>
            <person name="Tian Q."/>
            <person name="Mei H."/>
            <person name="Zhang T."/>
            <person name="Gao T."/>
            <person name="Zhang H."/>
        </authorList>
    </citation>
    <scope>NUCLEOTIDE SEQUENCE</scope>
    <source>
        <strain evidence="2">G02</strain>
    </source>
</reference>
<feature type="domain" description="Integrase catalytic" evidence="1">
    <location>
        <begin position="1"/>
        <end position="75"/>
    </location>
</feature>
<evidence type="ECO:0000259" key="1">
    <source>
        <dbReference type="PROSITE" id="PS50994"/>
    </source>
</evidence>
<dbReference type="AlphaFoldDB" id="A0AAW2MFX5"/>
<dbReference type="InterPro" id="IPR039537">
    <property type="entry name" value="Retrotran_Ty1/copia-like"/>
</dbReference>
<dbReference type="EMBL" id="JACGWJ010000022">
    <property type="protein sequence ID" value="KAL0329288.1"/>
    <property type="molecule type" value="Genomic_DNA"/>
</dbReference>
<reference evidence="2" key="1">
    <citation type="submission" date="2020-06" db="EMBL/GenBank/DDBJ databases">
        <authorList>
            <person name="Li T."/>
            <person name="Hu X."/>
            <person name="Zhang T."/>
            <person name="Song X."/>
            <person name="Zhang H."/>
            <person name="Dai N."/>
            <person name="Sheng W."/>
            <person name="Hou X."/>
            <person name="Wei L."/>
        </authorList>
    </citation>
    <scope>NUCLEOTIDE SEQUENCE</scope>
    <source>
        <strain evidence="2">G02</strain>
        <tissue evidence="2">Leaf</tissue>
    </source>
</reference>